<evidence type="ECO:0000313" key="4">
    <source>
        <dbReference type="EMBL" id="MFD2170772.1"/>
    </source>
</evidence>
<evidence type="ECO:0000313" key="5">
    <source>
        <dbReference type="Proteomes" id="UP001597343"/>
    </source>
</evidence>
<dbReference type="EMBL" id="JBHUIO010000006">
    <property type="protein sequence ID" value="MFD2170772.1"/>
    <property type="molecule type" value="Genomic_DNA"/>
</dbReference>
<keyword evidence="5" id="KW-1185">Reference proteome</keyword>
<proteinExistence type="predicted"/>
<feature type="chain" id="PRO_5047423300" evidence="2">
    <location>
        <begin position="27"/>
        <end position="386"/>
    </location>
</feature>
<feature type="compositionally biased region" description="Basic and acidic residues" evidence="1">
    <location>
        <begin position="243"/>
        <end position="261"/>
    </location>
</feature>
<feature type="compositionally biased region" description="Basic residues" evidence="1">
    <location>
        <begin position="262"/>
        <end position="271"/>
    </location>
</feature>
<evidence type="ECO:0000256" key="2">
    <source>
        <dbReference type="SAM" id="SignalP"/>
    </source>
</evidence>
<feature type="region of interest" description="Disordered" evidence="1">
    <location>
        <begin position="243"/>
        <end position="386"/>
    </location>
</feature>
<dbReference type="InterPro" id="IPR043725">
    <property type="entry name" value="DUF5667"/>
</dbReference>
<accession>A0ABW4ZXP2</accession>
<dbReference type="Pfam" id="PF18915">
    <property type="entry name" value="DUF5667"/>
    <property type="match status" value="1"/>
</dbReference>
<organism evidence="4 5">
    <name type="scientific">Tumebacillus lipolyticus</name>
    <dbReference type="NCBI Taxonomy" id="1280370"/>
    <lineage>
        <taxon>Bacteria</taxon>
        <taxon>Bacillati</taxon>
        <taxon>Bacillota</taxon>
        <taxon>Bacilli</taxon>
        <taxon>Bacillales</taxon>
        <taxon>Alicyclobacillaceae</taxon>
        <taxon>Tumebacillus</taxon>
    </lineage>
</organism>
<feature type="signal peptide" evidence="2">
    <location>
        <begin position="1"/>
        <end position="26"/>
    </location>
</feature>
<evidence type="ECO:0000259" key="3">
    <source>
        <dbReference type="Pfam" id="PF18915"/>
    </source>
</evidence>
<dbReference type="Proteomes" id="UP001597343">
    <property type="component" value="Unassembled WGS sequence"/>
</dbReference>
<comment type="caution">
    <text evidence="4">The sequence shown here is derived from an EMBL/GenBank/DDBJ whole genome shotgun (WGS) entry which is preliminary data.</text>
</comment>
<feature type="region of interest" description="Disordered" evidence="1">
    <location>
        <begin position="140"/>
        <end position="221"/>
    </location>
</feature>
<feature type="compositionally biased region" description="Basic and acidic residues" evidence="1">
    <location>
        <begin position="328"/>
        <end position="386"/>
    </location>
</feature>
<keyword evidence="2" id="KW-0732">Signal</keyword>
<feature type="compositionally biased region" description="Polar residues" evidence="1">
    <location>
        <begin position="288"/>
        <end position="313"/>
    </location>
</feature>
<feature type="compositionally biased region" description="Acidic residues" evidence="1">
    <location>
        <begin position="145"/>
        <end position="156"/>
    </location>
</feature>
<feature type="domain" description="DUF5667" evidence="3">
    <location>
        <begin position="68"/>
        <end position="158"/>
    </location>
</feature>
<sequence>MKRSKTLLTSSVLIATLVLSPIAALANGENAPVTSVLTEGVTESTSDKVVVTEVTPNADADAESEDVGLTPDNFFYFFKQLARDINLMFTFDDKKEAELLLKYANEKAAELKVLAEQKISEYDEAQMKEIEDLLQKAAELVGGEESAESTADEDQSDVAGETAENGSTTENTGTTAEDGSTVQEDTTDGTGTVTEQPSTPEEEAKDPTEVEQPSEGEKMGLYHALEVLKGLLDKLPEQGRKGVENAIKHIEKNIEKQEKKKEKQQKKHKHEEKKEQPVEPVEQDKQGTADQSAKQTTGSTPGNVTNGTNQTTDGKGAIKPISNQASKNGEDQQRKANNPKDKSEKSEYKKENKGNHYGHEKQNEKDRSKKDQDDHQNQKGRSEGGR</sequence>
<evidence type="ECO:0000256" key="1">
    <source>
        <dbReference type="SAM" id="MobiDB-lite"/>
    </source>
</evidence>
<feature type="compositionally biased region" description="Basic and acidic residues" evidence="1">
    <location>
        <begin position="272"/>
        <end position="287"/>
    </location>
</feature>
<protein>
    <submittedName>
        <fullName evidence="4">DUF5667 domain-containing protein</fullName>
    </submittedName>
</protein>
<feature type="compositionally biased region" description="Low complexity" evidence="1">
    <location>
        <begin position="159"/>
        <end position="196"/>
    </location>
</feature>
<reference evidence="5" key="1">
    <citation type="journal article" date="2019" name="Int. J. Syst. Evol. Microbiol.">
        <title>The Global Catalogue of Microorganisms (GCM) 10K type strain sequencing project: providing services to taxonomists for standard genome sequencing and annotation.</title>
        <authorList>
            <consortium name="The Broad Institute Genomics Platform"/>
            <consortium name="The Broad Institute Genome Sequencing Center for Infectious Disease"/>
            <person name="Wu L."/>
            <person name="Ma J."/>
        </authorList>
    </citation>
    <scope>NUCLEOTIDE SEQUENCE [LARGE SCALE GENOMIC DNA]</scope>
    <source>
        <strain evidence="5">CGMCC 1.13574</strain>
    </source>
</reference>
<name>A0ABW4ZXP2_9BACL</name>
<dbReference type="RefSeq" id="WP_386047049.1">
    <property type="nucleotide sequence ID" value="NZ_JBHUIO010000006.1"/>
</dbReference>
<gene>
    <name evidence="4" type="ORF">ACFSOY_12260</name>
</gene>